<reference evidence="2 3" key="1">
    <citation type="submission" date="2022-06" db="EMBL/GenBank/DDBJ databases">
        <title>Paraconexibacter antarcticus.</title>
        <authorList>
            <person name="Kim C.S."/>
        </authorList>
    </citation>
    <scope>NUCLEOTIDE SEQUENCE [LARGE SCALE GENOMIC DNA]</scope>
    <source>
        <strain evidence="2 3">02-257</strain>
    </source>
</reference>
<accession>A0ABY5DZE0</accession>
<evidence type="ECO:0000259" key="1">
    <source>
        <dbReference type="Pfam" id="PF13302"/>
    </source>
</evidence>
<protein>
    <submittedName>
        <fullName evidence="2">GNAT family N-acetyltransferase</fullName>
    </submittedName>
</protein>
<proteinExistence type="predicted"/>
<dbReference type="InterPro" id="IPR051908">
    <property type="entry name" value="Ribosomal_N-acetyltransferase"/>
</dbReference>
<name>A0ABY5DZE0_9ACTN</name>
<dbReference type="InterPro" id="IPR016181">
    <property type="entry name" value="Acyl_CoA_acyltransferase"/>
</dbReference>
<feature type="domain" description="N-acetyltransferase" evidence="1">
    <location>
        <begin position="14"/>
        <end position="151"/>
    </location>
</feature>
<organism evidence="2 3">
    <name type="scientific">Paraconexibacter antarcticus</name>
    <dbReference type="NCBI Taxonomy" id="2949664"/>
    <lineage>
        <taxon>Bacteria</taxon>
        <taxon>Bacillati</taxon>
        <taxon>Actinomycetota</taxon>
        <taxon>Thermoleophilia</taxon>
        <taxon>Solirubrobacterales</taxon>
        <taxon>Paraconexibacteraceae</taxon>
        <taxon>Paraconexibacter</taxon>
    </lineage>
</organism>
<dbReference type="Proteomes" id="UP001056035">
    <property type="component" value="Chromosome"/>
</dbReference>
<dbReference type="RefSeq" id="WP_254572612.1">
    <property type="nucleotide sequence ID" value="NZ_CP098502.1"/>
</dbReference>
<dbReference type="Gene3D" id="3.40.630.30">
    <property type="match status" value="1"/>
</dbReference>
<sequence length="203" mass="22508">MARAPQLEVHGPGLVLRLPTARDAPALLRLASDPEVTRWFSWGPYTTIEEPRAYLARQARRRQAGVQLDLVVEHREAGPVGVIGLSELSVRDRRAMVGTWLGRDWWGTGVNAEAKALVFHLAFGRCGLLRVGAYSDVANARSRTALSNVGLVHEGILRGWHRHGDVQKDVNVHGLLREDWLRSREHEVPVRIVGSVPDAFVVG</sequence>
<dbReference type="PANTHER" id="PTHR43441">
    <property type="entry name" value="RIBOSOMAL-PROTEIN-SERINE ACETYLTRANSFERASE"/>
    <property type="match status" value="1"/>
</dbReference>
<dbReference type="SUPFAM" id="SSF55729">
    <property type="entry name" value="Acyl-CoA N-acyltransferases (Nat)"/>
    <property type="match status" value="1"/>
</dbReference>
<keyword evidence="3" id="KW-1185">Reference proteome</keyword>
<evidence type="ECO:0000313" key="2">
    <source>
        <dbReference type="EMBL" id="UTI65934.1"/>
    </source>
</evidence>
<evidence type="ECO:0000313" key="3">
    <source>
        <dbReference type="Proteomes" id="UP001056035"/>
    </source>
</evidence>
<dbReference type="PANTHER" id="PTHR43441:SF11">
    <property type="entry name" value="RIBOSOMAL-PROTEIN-SERINE ACETYLTRANSFERASE"/>
    <property type="match status" value="1"/>
</dbReference>
<gene>
    <name evidence="2" type="ORF">NBH00_06915</name>
</gene>
<dbReference type="InterPro" id="IPR000182">
    <property type="entry name" value="GNAT_dom"/>
</dbReference>
<dbReference type="EMBL" id="CP098502">
    <property type="protein sequence ID" value="UTI65934.1"/>
    <property type="molecule type" value="Genomic_DNA"/>
</dbReference>
<dbReference type="Pfam" id="PF13302">
    <property type="entry name" value="Acetyltransf_3"/>
    <property type="match status" value="1"/>
</dbReference>